<dbReference type="PANTHER" id="PTHR24221">
    <property type="entry name" value="ATP-BINDING CASSETTE SUB-FAMILY B"/>
    <property type="match status" value="1"/>
</dbReference>
<dbReference type="PANTHER" id="PTHR24221:SF654">
    <property type="entry name" value="ATP-BINDING CASSETTE SUB-FAMILY B MEMBER 6"/>
    <property type="match status" value="1"/>
</dbReference>
<dbReference type="GO" id="GO:0042626">
    <property type="term" value="F:ATPase-coupled transmembrane transporter activity"/>
    <property type="evidence" value="ECO:0007669"/>
    <property type="project" value="TreeGrafter"/>
</dbReference>
<name>A0A0D3HXB3_EMIH1</name>
<sequence length="70" mass="7474">MARAILRGAKVLVCDEATSSIDAETDGVVQGVLRERRATMLVIAHRLETILDSDRVLLMDAGAVAEEGPP</sequence>
<evidence type="ECO:0000313" key="2">
    <source>
        <dbReference type="Proteomes" id="UP000013827"/>
    </source>
</evidence>
<keyword evidence="2" id="KW-1185">Reference proteome</keyword>
<dbReference type="HOGENOM" id="CLU_000604_61_12_1"/>
<reference evidence="2" key="1">
    <citation type="journal article" date="2013" name="Nature">
        <title>Pan genome of the phytoplankton Emiliania underpins its global distribution.</title>
        <authorList>
            <person name="Read B.A."/>
            <person name="Kegel J."/>
            <person name="Klute M.J."/>
            <person name="Kuo A."/>
            <person name="Lefebvre S.C."/>
            <person name="Maumus F."/>
            <person name="Mayer C."/>
            <person name="Miller J."/>
            <person name="Monier A."/>
            <person name="Salamov A."/>
            <person name="Young J."/>
            <person name="Aguilar M."/>
            <person name="Claverie J.M."/>
            <person name="Frickenhaus S."/>
            <person name="Gonzalez K."/>
            <person name="Herman E.K."/>
            <person name="Lin Y.C."/>
            <person name="Napier J."/>
            <person name="Ogata H."/>
            <person name="Sarno A.F."/>
            <person name="Shmutz J."/>
            <person name="Schroeder D."/>
            <person name="de Vargas C."/>
            <person name="Verret F."/>
            <person name="von Dassow P."/>
            <person name="Valentin K."/>
            <person name="Van de Peer Y."/>
            <person name="Wheeler G."/>
            <person name="Dacks J.B."/>
            <person name="Delwiche C.F."/>
            <person name="Dyhrman S.T."/>
            <person name="Glockner G."/>
            <person name="John U."/>
            <person name="Richards T."/>
            <person name="Worden A.Z."/>
            <person name="Zhang X."/>
            <person name="Grigoriev I.V."/>
            <person name="Allen A.E."/>
            <person name="Bidle K."/>
            <person name="Borodovsky M."/>
            <person name="Bowler C."/>
            <person name="Brownlee C."/>
            <person name="Cock J.M."/>
            <person name="Elias M."/>
            <person name="Gladyshev V.N."/>
            <person name="Groth M."/>
            <person name="Guda C."/>
            <person name="Hadaegh A."/>
            <person name="Iglesias-Rodriguez M.D."/>
            <person name="Jenkins J."/>
            <person name="Jones B.M."/>
            <person name="Lawson T."/>
            <person name="Leese F."/>
            <person name="Lindquist E."/>
            <person name="Lobanov A."/>
            <person name="Lomsadze A."/>
            <person name="Malik S.B."/>
            <person name="Marsh M.E."/>
            <person name="Mackinder L."/>
            <person name="Mock T."/>
            <person name="Mueller-Roeber B."/>
            <person name="Pagarete A."/>
            <person name="Parker M."/>
            <person name="Probert I."/>
            <person name="Quesneville H."/>
            <person name="Raines C."/>
            <person name="Rensing S.A."/>
            <person name="Riano-Pachon D.M."/>
            <person name="Richier S."/>
            <person name="Rokitta S."/>
            <person name="Shiraiwa Y."/>
            <person name="Soanes D.M."/>
            <person name="van der Giezen M."/>
            <person name="Wahlund T.M."/>
            <person name="Williams B."/>
            <person name="Wilson W."/>
            <person name="Wolfe G."/>
            <person name="Wurch L.L."/>
        </authorList>
    </citation>
    <scope>NUCLEOTIDE SEQUENCE</scope>
</reference>
<dbReference type="KEGG" id="ehx:EMIHUDRAFT_60629"/>
<organism evidence="1 2">
    <name type="scientific">Emiliania huxleyi (strain CCMP1516)</name>
    <dbReference type="NCBI Taxonomy" id="280463"/>
    <lineage>
        <taxon>Eukaryota</taxon>
        <taxon>Haptista</taxon>
        <taxon>Haptophyta</taxon>
        <taxon>Prymnesiophyceae</taxon>
        <taxon>Isochrysidales</taxon>
        <taxon>Noelaerhabdaceae</taxon>
        <taxon>Emiliania</taxon>
    </lineage>
</organism>
<dbReference type="SUPFAM" id="SSF52540">
    <property type="entry name" value="P-loop containing nucleoside triphosphate hydrolases"/>
    <property type="match status" value="1"/>
</dbReference>
<dbReference type="Proteomes" id="UP000013827">
    <property type="component" value="Unassembled WGS sequence"/>
</dbReference>
<protein>
    <recommendedName>
        <fullName evidence="3">ABC transporter domain-containing protein</fullName>
    </recommendedName>
</protein>
<evidence type="ECO:0000313" key="1">
    <source>
        <dbReference type="EnsemblProtists" id="EOD03648"/>
    </source>
</evidence>
<dbReference type="eggNOG" id="KOG0054">
    <property type="taxonomic scope" value="Eukaryota"/>
</dbReference>
<dbReference type="InterPro" id="IPR027417">
    <property type="entry name" value="P-loop_NTPase"/>
</dbReference>
<proteinExistence type="predicted"/>
<dbReference type="EnsemblProtists" id="EOD03648">
    <property type="protein sequence ID" value="EOD03648"/>
    <property type="gene ID" value="EMIHUDRAFT_60629"/>
</dbReference>
<reference evidence="1" key="2">
    <citation type="submission" date="2024-10" db="UniProtKB">
        <authorList>
            <consortium name="EnsemblProtists"/>
        </authorList>
    </citation>
    <scope>IDENTIFICATION</scope>
</reference>
<accession>A0A0D3HXB3</accession>
<dbReference type="AlphaFoldDB" id="A0A0D3HXB3"/>
<dbReference type="InterPro" id="IPR039421">
    <property type="entry name" value="Type_1_exporter"/>
</dbReference>
<dbReference type="STRING" id="2903.R1B243"/>
<dbReference type="PaxDb" id="2903-EOD03648"/>
<evidence type="ECO:0008006" key="3">
    <source>
        <dbReference type="Google" id="ProtNLM"/>
    </source>
</evidence>
<dbReference type="Gene3D" id="3.40.50.300">
    <property type="entry name" value="P-loop containing nucleotide triphosphate hydrolases"/>
    <property type="match status" value="1"/>
</dbReference>